<name>A0A285VEE6_9MICO</name>
<dbReference type="Proteomes" id="UP000219688">
    <property type="component" value="Unassembled WGS sequence"/>
</dbReference>
<keyword evidence="2" id="KW-1185">Reference proteome</keyword>
<proteinExistence type="predicted"/>
<dbReference type="RefSeq" id="WP_097186738.1">
    <property type="nucleotide sequence ID" value="NZ_OBQK01000001.1"/>
</dbReference>
<evidence type="ECO:0000313" key="1">
    <source>
        <dbReference type="EMBL" id="SOC52459.1"/>
    </source>
</evidence>
<dbReference type="Pfam" id="PF21853">
    <property type="entry name" value="DUF6912"/>
    <property type="match status" value="1"/>
</dbReference>
<reference evidence="2" key="1">
    <citation type="submission" date="2017-08" db="EMBL/GenBank/DDBJ databases">
        <authorList>
            <person name="Varghese N."/>
            <person name="Submissions S."/>
        </authorList>
    </citation>
    <scope>NUCLEOTIDE SEQUENCE [LARGE SCALE GENOMIC DNA]</scope>
    <source>
        <strain evidence="2">USBA17B2</strain>
    </source>
</reference>
<organism evidence="1 2">
    <name type="scientific">Ornithinimicrobium cerasi</name>
    <dbReference type="NCBI Taxonomy" id="2248773"/>
    <lineage>
        <taxon>Bacteria</taxon>
        <taxon>Bacillati</taxon>
        <taxon>Actinomycetota</taxon>
        <taxon>Actinomycetes</taxon>
        <taxon>Micrococcales</taxon>
        <taxon>Ornithinimicrobiaceae</taxon>
        <taxon>Ornithinimicrobium</taxon>
    </lineage>
</organism>
<dbReference type="AlphaFoldDB" id="A0A285VEE6"/>
<dbReference type="InterPro" id="IPR054206">
    <property type="entry name" value="DUF6912"/>
</dbReference>
<protein>
    <submittedName>
        <fullName evidence="1">Uncharacterized protein</fullName>
    </submittedName>
</protein>
<gene>
    <name evidence="1" type="ORF">SAMN05421879_101575</name>
</gene>
<sequence>MTTVRCYVPLSPGQLETLRTERRLAGPLAATAVTAAVRGALPTGDAEEWEYAALQEAAAGQASGGAPVILAAVDLTEDRVDLQDGGEDASVTVGDVDLPRVAALHVGDDVVTGGAVSLPSAGEELELSWYDTTEIGHVVELARALGPRSDPGA</sequence>
<dbReference type="EMBL" id="OBQK01000001">
    <property type="protein sequence ID" value="SOC52459.1"/>
    <property type="molecule type" value="Genomic_DNA"/>
</dbReference>
<evidence type="ECO:0000313" key="2">
    <source>
        <dbReference type="Proteomes" id="UP000219688"/>
    </source>
</evidence>
<accession>A0A285VEE6</accession>